<proteinExistence type="predicted"/>
<organism evidence="3 4">
    <name type="scientific">Pseudocohnilembus persalinus</name>
    <name type="common">Ciliate</name>
    <dbReference type="NCBI Taxonomy" id="266149"/>
    <lineage>
        <taxon>Eukaryota</taxon>
        <taxon>Sar</taxon>
        <taxon>Alveolata</taxon>
        <taxon>Ciliophora</taxon>
        <taxon>Intramacronucleata</taxon>
        <taxon>Oligohymenophorea</taxon>
        <taxon>Scuticociliatia</taxon>
        <taxon>Philasterida</taxon>
        <taxon>Pseudocohnilembidae</taxon>
        <taxon>Pseudocohnilembus</taxon>
    </lineage>
</organism>
<dbReference type="InterPro" id="IPR006600">
    <property type="entry name" value="HTH_CenpB_DNA-bd_dom"/>
</dbReference>
<evidence type="ECO:0000313" key="3">
    <source>
        <dbReference type="EMBL" id="KRW98469.1"/>
    </source>
</evidence>
<reference evidence="3 4" key="1">
    <citation type="journal article" date="2015" name="Sci. Rep.">
        <title>Genome of the facultative scuticociliatosis pathogen Pseudocohnilembus persalinus provides insight into its virulence through horizontal gene transfer.</title>
        <authorList>
            <person name="Xiong J."/>
            <person name="Wang G."/>
            <person name="Cheng J."/>
            <person name="Tian M."/>
            <person name="Pan X."/>
            <person name="Warren A."/>
            <person name="Jiang C."/>
            <person name="Yuan D."/>
            <person name="Miao W."/>
        </authorList>
    </citation>
    <scope>NUCLEOTIDE SEQUENCE [LARGE SCALE GENOMIC DNA]</scope>
    <source>
        <strain evidence="3">36N120E</strain>
    </source>
</reference>
<evidence type="ECO:0000313" key="4">
    <source>
        <dbReference type="Proteomes" id="UP000054937"/>
    </source>
</evidence>
<dbReference type="OrthoDB" id="292039at2759"/>
<comment type="caution">
    <text evidence="3">The sequence shown here is derived from an EMBL/GenBank/DDBJ whole genome shotgun (WGS) entry which is preliminary data.</text>
</comment>
<sequence>MAIIRKIINSKHKEQNSQISRESEKENNIWTFKKQRQKQEIKQKLSIKQQKLANKDFIRGSYKKYSNDDRQEAIDLYNKSKDFMYVSKQLDIPAKNIRRWVKQGPNRKKGGGRRTKDIEMEKKLHKWIIQQFSTQNQATRKQIQEKAMEITQFKNSFKASKGWMEKFLQRFQQRFIRRRR</sequence>
<keyword evidence="1 3" id="KW-0238">DNA-binding</keyword>
<accession>A0A0V0Q8H4</accession>
<dbReference type="InterPro" id="IPR009057">
    <property type="entry name" value="Homeodomain-like_sf"/>
</dbReference>
<dbReference type="InterPro" id="IPR036388">
    <property type="entry name" value="WH-like_DNA-bd_sf"/>
</dbReference>
<dbReference type="SUPFAM" id="SSF46689">
    <property type="entry name" value="Homeodomain-like"/>
    <property type="match status" value="2"/>
</dbReference>
<dbReference type="Proteomes" id="UP000054937">
    <property type="component" value="Unassembled WGS sequence"/>
</dbReference>
<dbReference type="SMART" id="SM00674">
    <property type="entry name" value="CENPB"/>
    <property type="match status" value="1"/>
</dbReference>
<dbReference type="AlphaFoldDB" id="A0A0V0Q8H4"/>
<name>A0A0V0Q8H4_PSEPJ</name>
<evidence type="ECO:0000256" key="1">
    <source>
        <dbReference type="ARBA" id="ARBA00023125"/>
    </source>
</evidence>
<dbReference type="Gene3D" id="1.10.10.60">
    <property type="entry name" value="Homeodomain-like"/>
    <property type="match status" value="1"/>
</dbReference>
<dbReference type="PROSITE" id="PS51253">
    <property type="entry name" value="HTH_CENPB"/>
    <property type="match status" value="1"/>
</dbReference>
<gene>
    <name evidence="3" type="ORF">PPERSA_03300</name>
</gene>
<protein>
    <submittedName>
        <fullName evidence="3">Homeodomain protein</fullName>
    </submittedName>
</protein>
<dbReference type="EMBL" id="LDAU01000243">
    <property type="protein sequence ID" value="KRW98469.1"/>
    <property type="molecule type" value="Genomic_DNA"/>
</dbReference>
<dbReference type="OMA" id="QWCHETI"/>
<keyword evidence="3" id="KW-0371">Homeobox</keyword>
<keyword evidence="4" id="KW-1185">Reference proteome</keyword>
<dbReference type="InParanoid" id="A0A0V0Q8H4"/>
<evidence type="ECO:0000259" key="2">
    <source>
        <dbReference type="PROSITE" id="PS51253"/>
    </source>
</evidence>
<dbReference type="Pfam" id="PF03221">
    <property type="entry name" value="HTH_Tnp_Tc5"/>
    <property type="match status" value="1"/>
</dbReference>
<feature type="domain" description="HTH CENPB-type" evidence="2">
    <location>
        <begin position="108"/>
        <end position="177"/>
    </location>
</feature>
<dbReference type="GO" id="GO:0003677">
    <property type="term" value="F:DNA binding"/>
    <property type="evidence" value="ECO:0007669"/>
    <property type="project" value="UniProtKB-KW"/>
</dbReference>
<dbReference type="Gene3D" id="1.10.10.10">
    <property type="entry name" value="Winged helix-like DNA-binding domain superfamily/Winged helix DNA-binding domain"/>
    <property type="match status" value="1"/>
</dbReference>